<dbReference type="OrthoDB" id="9795813at2"/>
<dbReference type="Gene3D" id="1.10.1760.20">
    <property type="match status" value="1"/>
</dbReference>
<proteinExistence type="predicted"/>
<sequence length="210" mass="23198">MKNLNEIFAHPTSLFTLLAILLLIGAAIKVRKVKLSTQMITQIGIALALATVLKIFRIYHLPQGGSITIGSMVPILLIALFYGAEVGYLTGFLYGMITLIMDPYILHPVQVLFDYPLPFMALGIIGYFRNNKVLGAIVAIFGRFLCHFISGIVFFASYAGDMNPWLYSLMVNGVFIAIEGLICVIIIGLLPVDRLYSIVTKGRRPLRGDE</sequence>
<protein>
    <submittedName>
        <fullName evidence="2">Thiamine transporter ThiT</fullName>
    </submittedName>
</protein>
<organism evidence="2 3">
    <name type="scientific">Clostridium oryzae</name>
    <dbReference type="NCBI Taxonomy" id="1450648"/>
    <lineage>
        <taxon>Bacteria</taxon>
        <taxon>Bacillati</taxon>
        <taxon>Bacillota</taxon>
        <taxon>Clostridia</taxon>
        <taxon>Eubacteriales</taxon>
        <taxon>Clostridiaceae</taxon>
        <taxon>Clostridium</taxon>
    </lineage>
</organism>
<evidence type="ECO:0000313" key="3">
    <source>
        <dbReference type="Proteomes" id="UP000190080"/>
    </source>
</evidence>
<dbReference type="GO" id="GO:0015234">
    <property type="term" value="F:thiamine transmembrane transporter activity"/>
    <property type="evidence" value="ECO:0007669"/>
    <property type="project" value="InterPro"/>
</dbReference>
<gene>
    <name evidence="2" type="primary">thiT</name>
    <name evidence="2" type="ORF">CLORY_25510</name>
</gene>
<keyword evidence="1" id="KW-0812">Transmembrane</keyword>
<feature type="transmembrane region" description="Helical" evidence="1">
    <location>
        <begin position="40"/>
        <end position="59"/>
    </location>
</feature>
<keyword evidence="3" id="KW-1185">Reference proteome</keyword>
<name>A0A1V4ILX7_9CLOT</name>
<feature type="transmembrane region" description="Helical" evidence="1">
    <location>
        <begin position="7"/>
        <end position="28"/>
    </location>
</feature>
<dbReference type="InterPro" id="IPR012651">
    <property type="entry name" value="Thia_Transptr_ThiT"/>
</dbReference>
<feature type="transmembrane region" description="Helical" evidence="1">
    <location>
        <begin position="140"/>
        <end position="159"/>
    </location>
</feature>
<keyword evidence="1" id="KW-1133">Transmembrane helix</keyword>
<dbReference type="STRING" id="1450648.CLORY_25510"/>
<keyword evidence="1" id="KW-0472">Membrane</keyword>
<dbReference type="AlphaFoldDB" id="A0A1V4ILX7"/>
<dbReference type="GO" id="GO:0005886">
    <property type="term" value="C:plasma membrane"/>
    <property type="evidence" value="ECO:0007669"/>
    <property type="project" value="InterPro"/>
</dbReference>
<feature type="transmembrane region" description="Helical" evidence="1">
    <location>
        <begin position="165"/>
        <end position="192"/>
    </location>
</feature>
<dbReference type="EMBL" id="MZGV01000027">
    <property type="protein sequence ID" value="OPJ60844.1"/>
    <property type="molecule type" value="Genomic_DNA"/>
</dbReference>
<feature type="transmembrane region" description="Helical" evidence="1">
    <location>
        <begin position="71"/>
        <end position="97"/>
    </location>
</feature>
<dbReference type="NCBIfam" id="TIGR02357">
    <property type="entry name" value="ECF_ThiT_YuaJ"/>
    <property type="match status" value="1"/>
</dbReference>
<comment type="caution">
    <text evidence="2">The sequence shown here is derived from an EMBL/GenBank/DDBJ whole genome shotgun (WGS) entry which is preliminary data.</text>
</comment>
<dbReference type="Proteomes" id="UP000190080">
    <property type="component" value="Unassembled WGS sequence"/>
</dbReference>
<reference evidence="2 3" key="1">
    <citation type="submission" date="2017-03" db="EMBL/GenBank/DDBJ databases">
        <title>Genome sequence of Clostridium oryzae DSM 28571.</title>
        <authorList>
            <person name="Poehlein A."/>
            <person name="Daniel R."/>
        </authorList>
    </citation>
    <scope>NUCLEOTIDE SEQUENCE [LARGE SCALE GENOMIC DNA]</scope>
    <source>
        <strain evidence="2 3">DSM 28571</strain>
    </source>
</reference>
<dbReference type="Pfam" id="PF09515">
    <property type="entry name" value="Thia_YuaJ"/>
    <property type="match status" value="1"/>
</dbReference>
<feature type="transmembrane region" description="Helical" evidence="1">
    <location>
        <begin position="109"/>
        <end position="128"/>
    </location>
</feature>
<accession>A0A1V4ILX7</accession>
<evidence type="ECO:0000313" key="2">
    <source>
        <dbReference type="EMBL" id="OPJ60844.1"/>
    </source>
</evidence>
<dbReference type="RefSeq" id="WP_079425019.1">
    <property type="nucleotide sequence ID" value="NZ_MZGV01000027.1"/>
</dbReference>
<evidence type="ECO:0000256" key="1">
    <source>
        <dbReference type="SAM" id="Phobius"/>
    </source>
</evidence>